<keyword evidence="3" id="KW-0520">NAD</keyword>
<dbReference type="InterPro" id="IPR016163">
    <property type="entry name" value="Ald_DH_C"/>
</dbReference>
<dbReference type="InterPro" id="IPR015590">
    <property type="entry name" value="Aldehyde_DH_dom"/>
</dbReference>
<keyword evidence="9" id="KW-1185">Reference proteome</keyword>
<evidence type="ECO:0000256" key="5">
    <source>
        <dbReference type="PROSITE-ProRule" id="PRU10007"/>
    </source>
</evidence>
<feature type="active site" evidence="5">
    <location>
        <position position="213"/>
    </location>
</feature>
<dbReference type="PROSITE" id="PS00687">
    <property type="entry name" value="ALDEHYDE_DEHYDR_GLU"/>
    <property type="match status" value="1"/>
</dbReference>
<feature type="domain" description="Aldehyde dehydrogenase" evidence="7">
    <location>
        <begin position="3"/>
        <end position="430"/>
    </location>
</feature>
<accession>A0ABU4RQ36</accession>
<dbReference type="EMBL" id="JAXAFJ010000003">
    <property type="protein sequence ID" value="MDX6805740.1"/>
    <property type="molecule type" value="Genomic_DNA"/>
</dbReference>
<dbReference type="PROSITE" id="PS00070">
    <property type="entry name" value="ALDEHYDE_DEHYDR_CYS"/>
    <property type="match status" value="1"/>
</dbReference>
<organism evidence="8 9">
    <name type="scientific">Terrihabitans rhizophilus</name>
    <dbReference type="NCBI Taxonomy" id="3092662"/>
    <lineage>
        <taxon>Bacteria</taxon>
        <taxon>Pseudomonadati</taxon>
        <taxon>Pseudomonadota</taxon>
        <taxon>Alphaproteobacteria</taxon>
        <taxon>Hyphomicrobiales</taxon>
        <taxon>Terrihabitans</taxon>
    </lineage>
</organism>
<dbReference type="PIRSF" id="PIRSF036492">
    <property type="entry name" value="ALDH"/>
    <property type="match status" value="1"/>
</dbReference>
<dbReference type="Gene3D" id="3.40.605.10">
    <property type="entry name" value="Aldehyde Dehydrogenase, Chain A, domain 1"/>
    <property type="match status" value="1"/>
</dbReference>
<gene>
    <name evidence="8" type="ORF">SCD90_06665</name>
</gene>
<evidence type="ECO:0000259" key="7">
    <source>
        <dbReference type="Pfam" id="PF00171"/>
    </source>
</evidence>
<evidence type="ECO:0000256" key="3">
    <source>
        <dbReference type="ARBA" id="ARBA00023027"/>
    </source>
</evidence>
<dbReference type="PANTHER" id="PTHR43570">
    <property type="entry name" value="ALDEHYDE DEHYDROGENASE"/>
    <property type="match status" value="1"/>
</dbReference>
<evidence type="ECO:0000313" key="9">
    <source>
        <dbReference type="Proteomes" id="UP001274321"/>
    </source>
</evidence>
<evidence type="ECO:0000256" key="6">
    <source>
        <dbReference type="RuleBase" id="RU003345"/>
    </source>
</evidence>
<proteinExistence type="inferred from homology"/>
<dbReference type="Pfam" id="PF00171">
    <property type="entry name" value="Aldedh"/>
    <property type="match status" value="1"/>
</dbReference>
<dbReference type="RefSeq" id="WP_319843868.1">
    <property type="nucleotide sequence ID" value="NZ_JAXAFJ010000003.1"/>
</dbReference>
<dbReference type="PANTHER" id="PTHR43570:SF20">
    <property type="entry name" value="ALDEHYDE DEHYDROGENASE ALDX-RELATED"/>
    <property type="match status" value="1"/>
</dbReference>
<dbReference type="InterPro" id="IPR016161">
    <property type="entry name" value="Ald_DH/histidinol_DH"/>
</dbReference>
<dbReference type="InterPro" id="IPR012394">
    <property type="entry name" value="Aldehyde_DH_NAD(P)"/>
</dbReference>
<dbReference type="SUPFAM" id="SSF53720">
    <property type="entry name" value="ALDH-like"/>
    <property type="match status" value="1"/>
</dbReference>
<dbReference type="Proteomes" id="UP001274321">
    <property type="component" value="Unassembled WGS sequence"/>
</dbReference>
<dbReference type="InterPro" id="IPR016160">
    <property type="entry name" value="Ald_DH_CS_CYS"/>
</dbReference>
<evidence type="ECO:0000256" key="4">
    <source>
        <dbReference type="PIRNR" id="PIRNR036492"/>
    </source>
</evidence>
<dbReference type="InterPro" id="IPR029510">
    <property type="entry name" value="Ald_DH_CS_GLU"/>
</dbReference>
<evidence type="ECO:0000313" key="8">
    <source>
        <dbReference type="EMBL" id="MDX6805740.1"/>
    </source>
</evidence>
<dbReference type="Gene3D" id="3.40.309.10">
    <property type="entry name" value="Aldehyde Dehydrogenase, Chain A, domain 2"/>
    <property type="match status" value="1"/>
</dbReference>
<sequence>MHEAGVDAAFGPLRAAQDQRGGLTPEERRDRLKRLRAVVRDGAEAIAAAVDVDFRGRSRHETLMSEVGVVLAAIDHALPRLRRWAADERVSVGWRYWPARGGVVKQPLGVVGVLSPWNYPVQLSLMPVVGALAAGCRVLLKPSELAPATADLLAQLVRDNFAPDEFAVVTGGADVAASLTRLPLDKIVFTGSGRIAREVLHAAADNLTPVLLELGGKSPAVVHSSADLKVAADSIIGGKLLNAGQTCVAPDHVFVPADLRDAFVRACRDAARRFYPDNGAGPDYSAVLGDGGRARLLALQDGLQRVPLFEAEPATPKLAPALVIDPPEGSRVLREEIFGPVLPVLTYTRTEEVTAHIASGPDPLALYLFARDRGWIDEMIAKTRSGGVAINETVLHVAVEALPFGGVGASGYGAYHGRAGFDAFTHRRSVFVQSRYSGTRLMRPPYGAMADRVLRFIAR</sequence>
<evidence type="ECO:0000256" key="1">
    <source>
        <dbReference type="ARBA" id="ARBA00009986"/>
    </source>
</evidence>
<evidence type="ECO:0000256" key="2">
    <source>
        <dbReference type="ARBA" id="ARBA00023002"/>
    </source>
</evidence>
<reference evidence="8 9" key="1">
    <citation type="submission" date="2023-11" db="EMBL/GenBank/DDBJ databases">
        <authorList>
            <person name="Bao R."/>
        </authorList>
    </citation>
    <scope>NUCLEOTIDE SEQUENCE [LARGE SCALE GENOMIC DNA]</scope>
    <source>
        <strain evidence="8 9">PJ23</strain>
    </source>
</reference>
<dbReference type="InterPro" id="IPR016162">
    <property type="entry name" value="Ald_DH_N"/>
</dbReference>
<keyword evidence="2 4" id="KW-0560">Oxidoreductase</keyword>
<comment type="similarity">
    <text evidence="1 4 6">Belongs to the aldehyde dehydrogenase family.</text>
</comment>
<comment type="caution">
    <text evidence="8">The sequence shown here is derived from an EMBL/GenBank/DDBJ whole genome shotgun (WGS) entry which is preliminary data.</text>
</comment>
<name>A0ABU4RQ36_9HYPH</name>
<protein>
    <recommendedName>
        <fullName evidence="4">Aldehyde dehydrogenase</fullName>
    </recommendedName>
</protein>